<accession>Q1AWV0</accession>
<dbReference type="EMBL" id="CP000386">
    <property type="protein sequence ID" value="ABG04128.1"/>
    <property type="molecule type" value="Genomic_DNA"/>
</dbReference>
<evidence type="ECO:0000256" key="1">
    <source>
        <dbReference type="SAM" id="MobiDB-lite"/>
    </source>
</evidence>
<dbReference type="Pfam" id="PF07963">
    <property type="entry name" value="N_methyl"/>
    <property type="match status" value="1"/>
</dbReference>
<dbReference type="AlphaFoldDB" id="Q1AWV0"/>
<dbReference type="STRING" id="266117.Rxyl_1162"/>
<dbReference type="NCBIfam" id="TIGR02532">
    <property type="entry name" value="IV_pilin_GFxxxE"/>
    <property type="match status" value="1"/>
</dbReference>
<sequence>MHSQSKERNGGTEEGFTLPELMTAIAIMGILLAIAIIILLGILEQRRVDAAANQLAADLRLAHARATNQLTDWRVVLYPEREEEEAGPDYLLVKLKAPYEDGDPTPVVVSTTQRTFPAGVKIRDHAPHLKDPSPAETWMAPPSSAGTTRTLEFNSDGSVWARYGPSGSARVTIDGDPERRVVFLSATSRVRVE</sequence>
<gene>
    <name evidence="3" type="ordered locus">Rxyl_1162</name>
</gene>
<name>Q1AWV0_RUBXD</name>
<evidence type="ECO:0000256" key="2">
    <source>
        <dbReference type="SAM" id="Phobius"/>
    </source>
</evidence>
<evidence type="ECO:0000313" key="4">
    <source>
        <dbReference type="Proteomes" id="UP000006637"/>
    </source>
</evidence>
<dbReference type="Proteomes" id="UP000006637">
    <property type="component" value="Chromosome"/>
</dbReference>
<dbReference type="SUPFAM" id="SSF54523">
    <property type="entry name" value="Pili subunits"/>
    <property type="match status" value="1"/>
</dbReference>
<feature type="compositionally biased region" description="Basic and acidic residues" evidence="1">
    <location>
        <begin position="124"/>
        <end position="133"/>
    </location>
</feature>
<dbReference type="RefSeq" id="WP_011564146.1">
    <property type="nucleotide sequence ID" value="NC_008148.1"/>
</dbReference>
<keyword evidence="2" id="KW-0472">Membrane</keyword>
<keyword evidence="2" id="KW-0812">Transmembrane</keyword>
<feature type="transmembrane region" description="Helical" evidence="2">
    <location>
        <begin position="21"/>
        <end position="43"/>
    </location>
</feature>
<dbReference type="PROSITE" id="PS00409">
    <property type="entry name" value="PROKAR_NTER_METHYL"/>
    <property type="match status" value="1"/>
</dbReference>
<dbReference type="InterPro" id="IPR012902">
    <property type="entry name" value="N_methyl_site"/>
</dbReference>
<protein>
    <submittedName>
        <fullName evidence="3">Tfp pilus assembly protein FimT</fullName>
    </submittedName>
</protein>
<dbReference type="KEGG" id="rxy:Rxyl_1162"/>
<keyword evidence="2" id="KW-1133">Transmembrane helix</keyword>
<proteinExistence type="predicted"/>
<dbReference type="InterPro" id="IPR045584">
    <property type="entry name" value="Pilin-like"/>
</dbReference>
<evidence type="ECO:0000313" key="3">
    <source>
        <dbReference type="EMBL" id="ABG04128.1"/>
    </source>
</evidence>
<dbReference type="eggNOG" id="COG4970">
    <property type="taxonomic scope" value="Bacteria"/>
</dbReference>
<dbReference type="OrthoDB" id="5243341at2"/>
<dbReference type="HOGENOM" id="CLU_1282438_0_0_11"/>
<keyword evidence="4" id="KW-1185">Reference proteome</keyword>
<organism evidence="3 4">
    <name type="scientific">Rubrobacter xylanophilus (strain DSM 9941 / JCM 11954 / NBRC 16129 / PRD-1)</name>
    <dbReference type="NCBI Taxonomy" id="266117"/>
    <lineage>
        <taxon>Bacteria</taxon>
        <taxon>Bacillati</taxon>
        <taxon>Actinomycetota</taxon>
        <taxon>Rubrobacteria</taxon>
        <taxon>Rubrobacterales</taxon>
        <taxon>Rubrobacteraceae</taxon>
        <taxon>Rubrobacter</taxon>
    </lineage>
</organism>
<feature type="region of interest" description="Disordered" evidence="1">
    <location>
        <begin position="124"/>
        <end position="148"/>
    </location>
</feature>
<reference evidence="3 4" key="1">
    <citation type="submission" date="2006-06" db="EMBL/GenBank/DDBJ databases">
        <title>Complete sequence of Rubrobacter xylanophilus DSM 9941.</title>
        <authorList>
            <consortium name="US DOE Joint Genome Institute"/>
            <person name="Copeland A."/>
            <person name="Lucas S."/>
            <person name="Lapidus A."/>
            <person name="Barry K."/>
            <person name="Detter J.C."/>
            <person name="Glavina del Rio T."/>
            <person name="Hammon N."/>
            <person name="Israni S."/>
            <person name="Dalin E."/>
            <person name="Tice H."/>
            <person name="Pitluck S."/>
            <person name="Munk A.C."/>
            <person name="Brettin T."/>
            <person name="Bruce D."/>
            <person name="Han C."/>
            <person name="Tapia R."/>
            <person name="Gilna P."/>
            <person name="Schmutz J."/>
            <person name="Larimer F."/>
            <person name="Land M."/>
            <person name="Hauser L."/>
            <person name="Kyrpides N."/>
            <person name="Lykidis A."/>
            <person name="da Costa M.S."/>
            <person name="Rainey F.A."/>
            <person name="Empadinhas N."/>
            <person name="Jolivet E."/>
            <person name="Battista J.R."/>
            <person name="Richardson P."/>
        </authorList>
    </citation>
    <scope>NUCLEOTIDE SEQUENCE [LARGE SCALE GENOMIC DNA]</scope>
    <source>
        <strain evidence="4">DSM 9941 / NBRC 16129 / PRD-1</strain>
    </source>
</reference>
<dbReference type="Gene3D" id="3.30.700.10">
    <property type="entry name" value="Glycoprotein, Type 4 Pilin"/>
    <property type="match status" value="1"/>
</dbReference>